<keyword evidence="1" id="KW-0812">Transmembrane</keyword>
<accession>H6X3V4</accession>
<proteinExistence type="predicted"/>
<keyword evidence="3" id="KW-1185">Reference proteome</keyword>
<dbReference type="EMBL" id="JQ513383">
    <property type="protein sequence ID" value="AFA44420.1"/>
    <property type="molecule type" value="Genomic_DNA"/>
</dbReference>
<feature type="transmembrane region" description="Helical" evidence="1">
    <location>
        <begin position="7"/>
        <end position="30"/>
    </location>
</feature>
<evidence type="ECO:0000313" key="3">
    <source>
        <dbReference type="Proteomes" id="UP000007524"/>
    </source>
</evidence>
<sequence>MIILYFLWINILLVLITSGFSTTAIVVYILSSVFMIMRSLSIIFSTELTKKNNDFYVFLSELKDDNPKLTKSNIVCSNIIHLVLIFVFLHSYIALGFVLFNVIIRLIESYKMEKLFNG</sequence>
<dbReference type="Proteomes" id="UP000007524">
    <property type="component" value="Segment"/>
</dbReference>
<evidence type="ECO:0000256" key="1">
    <source>
        <dbReference type="SAM" id="Phobius"/>
    </source>
</evidence>
<dbReference type="KEGG" id="vg:14012735"/>
<dbReference type="RefSeq" id="YP_007007302.1">
    <property type="nucleotide sequence ID" value="NC_019526.1"/>
</dbReference>
<organism evidence="2 3">
    <name type="scientific">Klebsiella phage vB_KleM_RaK2</name>
    <dbReference type="NCBI Taxonomy" id="1147094"/>
    <lineage>
        <taxon>Viruses</taxon>
        <taxon>Duplodnaviria</taxon>
        <taxon>Heunggongvirae</taxon>
        <taxon>Uroviricota</taxon>
        <taxon>Caudoviricetes</taxon>
        <taxon>Alcyoneusvirus</taxon>
        <taxon>Alcyoneusvirus RaK2</taxon>
    </lineage>
</organism>
<dbReference type="GeneID" id="14012735"/>
<gene>
    <name evidence="2" type="ORF">RaK2_00147</name>
</gene>
<feature type="transmembrane region" description="Helical" evidence="1">
    <location>
        <begin position="79"/>
        <end position="104"/>
    </location>
</feature>
<evidence type="ECO:0000313" key="2">
    <source>
        <dbReference type="EMBL" id="AFA44420.1"/>
    </source>
</evidence>
<reference evidence="2 3" key="1">
    <citation type="journal article" date="2012" name="J. Virol.">
        <title>Genome of Klebsiella sp.-Infecting Bacteriophage vB_KleM_RaK2.</title>
        <authorList>
            <person name="Simoliunas E."/>
            <person name="Kaliniene L."/>
            <person name="Truncaite L."/>
            <person name="Klausa V."/>
            <person name="Zajanckauskaite A."/>
            <person name="Meskys R."/>
        </authorList>
    </citation>
    <scope>NUCLEOTIDE SEQUENCE [LARGE SCALE GENOMIC DNA]</scope>
</reference>
<keyword evidence="1" id="KW-0472">Membrane</keyword>
<name>H6X3V4_9CAUD</name>
<keyword evidence="1" id="KW-1133">Transmembrane helix</keyword>
<protein>
    <submittedName>
        <fullName evidence="2">Uncharacterized protein</fullName>
    </submittedName>
</protein>